<gene>
    <name evidence="2" type="ORF">AVEN_79281_1</name>
</gene>
<keyword evidence="1" id="KW-1133">Transmembrane helix</keyword>
<dbReference type="EMBL" id="BGPR01003725">
    <property type="protein sequence ID" value="GBM91689.1"/>
    <property type="molecule type" value="Genomic_DNA"/>
</dbReference>
<protein>
    <submittedName>
        <fullName evidence="2">Uncharacterized protein</fullName>
    </submittedName>
</protein>
<accession>A0A4Y2JQI5</accession>
<keyword evidence="3" id="KW-1185">Reference proteome</keyword>
<reference evidence="2 3" key="1">
    <citation type="journal article" date="2019" name="Sci. Rep.">
        <title>Orb-weaving spider Araneus ventricosus genome elucidates the spidroin gene catalogue.</title>
        <authorList>
            <person name="Kono N."/>
            <person name="Nakamura H."/>
            <person name="Ohtoshi R."/>
            <person name="Moran D.A.P."/>
            <person name="Shinohara A."/>
            <person name="Yoshida Y."/>
            <person name="Fujiwara M."/>
            <person name="Mori M."/>
            <person name="Tomita M."/>
            <person name="Arakawa K."/>
        </authorList>
    </citation>
    <scope>NUCLEOTIDE SEQUENCE [LARGE SCALE GENOMIC DNA]</scope>
</reference>
<organism evidence="2 3">
    <name type="scientific">Araneus ventricosus</name>
    <name type="common">Orbweaver spider</name>
    <name type="synonym">Epeira ventricosa</name>
    <dbReference type="NCBI Taxonomy" id="182803"/>
    <lineage>
        <taxon>Eukaryota</taxon>
        <taxon>Metazoa</taxon>
        <taxon>Ecdysozoa</taxon>
        <taxon>Arthropoda</taxon>
        <taxon>Chelicerata</taxon>
        <taxon>Arachnida</taxon>
        <taxon>Araneae</taxon>
        <taxon>Araneomorphae</taxon>
        <taxon>Entelegynae</taxon>
        <taxon>Araneoidea</taxon>
        <taxon>Araneidae</taxon>
        <taxon>Araneus</taxon>
    </lineage>
</organism>
<keyword evidence="1" id="KW-0472">Membrane</keyword>
<sequence length="171" mass="19696">METYITTNEIDIFLSNLNRQFRLVTNINALLSPIIFALIGFWLTCVFYNLTKLIHETPFQDYYSTFSTFFDILNYSFQFLILVLLSSEVPLTIQKMKGLVLKNPGEQFCVQASPRRSQVIDVNLLILKLEHFKEEATVTVIGVMKIDKSILFLSLGVVATYELLLVQLLEM</sequence>
<dbReference type="OrthoDB" id="5800391at2759"/>
<evidence type="ECO:0000313" key="3">
    <source>
        <dbReference type="Proteomes" id="UP000499080"/>
    </source>
</evidence>
<dbReference type="Proteomes" id="UP000499080">
    <property type="component" value="Unassembled WGS sequence"/>
</dbReference>
<comment type="caution">
    <text evidence="2">The sequence shown here is derived from an EMBL/GenBank/DDBJ whole genome shotgun (WGS) entry which is preliminary data.</text>
</comment>
<feature type="transmembrane region" description="Helical" evidence="1">
    <location>
        <begin position="29"/>
        <end position="50"/>
    </location>
</feature>
<keyword evidence="1" id="KW-0812">Transmembrane</keyword>
<evidence type="ECO:0000256" key="1">
    <source>
        <dbReference type="SAM" id="Phobius"/>
    </source>
</evidence>
<feature type="transmembrane region" description="Helical" evidence="1">
    <location>
        <begin position="62"/>
        <end position="85"/>
    </location>
</feature>
<name>A0A4Y2JQI5_ARAVE</name>
<evidence type="ECO:0000313" key="2">
    <source>
        <dbReference type="EMBL" id="GBM91689.1"/>
    </source>
</evidence>
<feature type="transmembrane region" description="Helical" evidence="1">
    <location>
        <begin position="150"/>
        <end position="169"/>
    </location>
</feature>
<proteinExistence type="predicted"/>
<dbReference type="AlphaFoldDB" id="A0A4Y2JQI5"/>